<proteinExistence type="predicted"/>
<feature type="domain" description="Methyltransferase type 12" evidence="4">
    <location>
        <begin position="87"/>
        <end position="197"/>
    </location>
</feature>
<organism evidence="5 6">
    <name type="scientific">Enorma massiliensis</name>
    <dbReference type="NCBI Taxonomy" id="1472761"/>
    <lineage>
        <taxon>Bacteria</taxon>
        <taxon>Bacillati</taxon>
        <taxon>Actinomycetota</taxon>
        <taxon>Coriobacteriia</taxon>
        <taxon>Coriobacteriales</taxon>
        <taxon>Coriobacteriaceae</taxon>
        <taxon>Enorma</taxon>
    </lineage>
</organism>
<sequence length="320" mass="35446">MISSMKQHSILWMIRCSRTGSHRNGRNVNRALARQLIELNNRFYRENASSFSATRQTPWAGWEHVAKEARAALPAGALDGSHRLRVLDLACGNMRLAPFLAQAFPHARIDYTGIDASEDLAGHSCDLFKELGNLDAHFIARDVLEPLLGEHPVPPSPDTDRAHDLVCCFGFLHHVPSFELRAALVERLCQSTRPGGIAAISFWQFMHDERLAAKARVATASAKVRPPFPGFDATKLENDDYLLGWQHASGGYRYCHSFEESELDELAQIAEAQGVHEIARFSADGKSGVLNRYLVLARGALARGSITPPRSAPSMRDSHM</sequence>
<gene>
    <name evidence="5" type="ORF">B5G21_01625</name>
</gene>
<evidence type="ECO:0000313" key="5">
    <source>
        <dbReference type="EMBL" id="OUN44009.1"/>
    </source>
</evidence>
<protein>
    <recommendedName>
        <fullName evidence="4">Methyltransferase type 12 domain-containing protein</fullName>
    </recommendedName>
</protein>
<dbReference type="GO" id="GO:0008168">
    <property type="term" value="F:methyltransferase activity"/>
    <property type="evidence" value="ECO:0007669"/>
    <property type="project" value="UniProtKB-KW"/>
</dbReference>
<evidence type="ECO:0000313" key="6">
    <source>
        <dbReference type="Proteomes" id="UP000196560"/>
    </source>
</evidence>
<accession>A0A1Y3UC93</accession>
<dbReference type="CDD" id="cd02440">
    <property type="entry name" value="AdoMet_MTases"/>
    <property type="match status" value="1"/>
</dbReference>
<dbReference type="Gene3D" id="3.40.50.150">
    <property type="entry name" value="Vaccinia Virus protein VP39"/>
    <property type="match status" value="1"/>
</dbReference>
<dbReference type="AlphaFoldDB" id="A0A1Y3UC93"/>
<evidence type="ECO:0000256" key="2">
    <source>
        <dbReference type="ARBA" id="ARBA00022679"/>
    </source>
</evidence>
<dbReference type="eggNOG" id="COG0500">
    <property type="taxonomic scope" value="Bacteria"/>
</dbReference>
<dbReference type="STRING" id="1118060.GCA_000311845_01832"/>
<evidence type="ECO:0000259" key="4">
    <source>
        <dbReference type="Pfam" id="PF08242"/>
    </source>
</evidence>
<name>A0A1Y3UC93_9ACTN</name>
<dbReference type="SUPFAM" id="SSF53335">
    <property type="entry name" value="S-adenosyl-L-methionine-dependent methyltransferases"/>
    <property type="match status" value="1"/>
</dbReference>
<dbReference type="EMBL" id="NFHO01000002">
    <property type="protein sequence ID" value="OUN44009.1"/>
    <property type="molecule type" value="Genomic_DNA"/>
</dbReference>
<dbReference type="GO" id="GO:0032259">
    <property type="term" value="P:methylation"/>
    <property type="evidence" value="ECO:0007669"/>
    <property type="project" value="UniProtKB-KW"/>
</dbReference>
<evidence type="ECO:0000256" key="3">
    <source>
        <dbReference type="ARBA" id="ARBA00022691"/>
    </source>
</evidence>
<keyword evidence="3" id="KW-0949">S-adenosyl-L-methionine</keyword>
<dbReference type="Proteomes" id="UP000196560">
    <property type="component" value="Unassembled WGS sequence"/>
</dbReference>
<keyword evidence="1" id="KW-0489">Methyltransferase</keyword>
<evidence type="ECO:0000256" key="1">
    <source>
        <dbReference type="ARBA" id="ARBA00022603"/>
    </source>
</evidence>
<reference evidence="6" key="1">
    <citation type="submission" date="2017-04" db="EMBL/GenBank/DDBJ databases">
        <title>Function of individual gut microbiota members based on whole genome sequencing of pure cultures obtained from chicken caecum.</title>
        <authorList>
            <person name="Medvecky M."/>
            <person name="Cejkova D."/>
            <person name="Polansky O."/>
            <person name="Karasova D."/>
            <person name="Kubasova T."/>
            <person name="Cizek A."/>
            <person name="Rychlik I."/>
        </authorList>
    </citation>
    <scope>NUCLEOTIDE SEQUENCE [LARGE SCALE GENOMIC DNA]</scope>
    <source>
        <strain evidence="6">An70</strain>
    </source>
</reference>
<dbReference type="InterPro" id="IPR013217">
    <property type="entry name" value="Methyltransf_12"/>
</dbReference>
<keyword evidence="2" id="KW-0808">Transferase</keyword>
<dbReference type="PANTHER" id="PTHR43464">
    <property type="entry name" value="METHYLTRANSFERASE"/>
    <property type="match status" value="1"/>
</dbReference>
<comment type="caution">
    <text evidence="5">The sequence shown here is derived from an EMBL/GenBank/DDBJ whole genome shotgun (WGS) entry which is preliminary data.</text>
</comment>
<dbReference type="Pfam" id="PF08242">
    <property type="entry name" value="Methyltransf_12"/>
    <property type="match status" value="1"/>
</dbReference>
<keyword evidence="6" id="KW-1185">Reference proteome</keyword>
<dbReference type="InterPro" id="IPR029063">
    <property type="entry name" value="SAM-dependent_MTases_sf"/>
</dbReference>
<dbReference type="PANTHER" id="PTHR43464:SF19">
    <property type="entry name" value="UBIQUINONE BIOSYNTHESIS O-METHYLTRANSFERASE, MITOCHONDRIAL"/>
    <property type="match status" value="1"/>
</dbReference>